<sequence>MKARSPRAAAIGVALALLVGLSGCTTAERSDDAPTPSPTATPSATPPTTATASPTISTRLGCDSLLPASRAATALGVARSGLEGSREVTTRSSGELIREAAEDSGGLLRCAWYDGDASVTAAAVEDAAEAFAGRPGPRLATDVEAYGSCTDGSCDLDLLAGATWVTLQLRGAAAGVDLAALATSTAATTLGTLDEPVTAPSPVCTEVLTGEQLTGAAGLAQPTAAAGTGTATTASAAAAARAGYTSCSWSDAASAAYSGVTVDALPNGDDGWRNLSLTSGLAIPLEPLDGFGEKALTGCAAGVCEIDALAEDVWWRVTVTGDATKAEAVASPVTVTRHQTS</sequence>
<feature type="signal peptide" evidence="2">
    <location>
        <begin position="1"/>
        <end position="27"/>
    </location>
</feature>
<dbReference type="Proteomes" id="UP000237881">
    <property type="component" value="Unassembled WGS sequence"/>
</dbReference>
<evidence type="ECO:0000313" key="4">
    <source>
        <dbReference type="Proteomes" id="UP000237881"/>
    </source>
</evidence>
<comment type="caution">
    <text evidence="3">The sequence shown here is derived from an EMBL/GenBank/DDBJ whole genome shotgun (WGS) entry which is preliminary data.</text>
</comment>
<dbReference type="AlphaFoldDB" id="A0ABD6W4Z4"/>
<feature type="chain" id="PRO_5044863639" description="DUF4333 domain-containing protein" evidence="2">
    <location>
        <begin position="28"/>
        <end position="341"/>
    </location>
</feature>
<feature type="non-terminal residue" evidence="3">
    <location>
        <position position="341"/>
    </location>
</feature>
<feature type="compositionally biased region" description="Low complexity" evidence="1">
    <location>
        <begin position="38"/>
        <end position="56"/>
    </location>
</feature>
<evidence type="ECO:0000256" key="2">
    <source>
        <dbReference type="SAM" id="SignalP"/>
    </source>
</evidence>
<organism evidence="3 4">
    <name type="scientific">Rathayibacter rathayi</name>
    <name type="common">Corynebacterium rathayi</name>
    <dbReference type="NCBI Taxonomy" id="33887"/>
    <lineage>
        <taxon>Bacteria</taxon>
        <taxon>Bacillati</taxon>
        <taxon>Actinomycetota</taxon>
        <taxon>Actinomycetes</taxon>
        <taxon>Micrococcales</taxon>
        <taxon>Microbacteriaceae</taxon>
        <taxon>Rathayibacter</taxon>
    </lineage>
</organism>
<feature type="region of interest" description="Disordered" evidence="1">
    <location>
        <begin position="27"/>
        <end position="56"/>
    </location>
</feature>
<protein>
    <recommendedName>
        <fullName evidence="5">DUF4333 domain-containing protein</fullName>
    </recommendedName>
</protein>
<keyword evidence="2" id="KW-0732">Signal</keyword>
<gene>
    <name evidence="3" type="ORF">C5C04_14155</name>
</gene>
<name>A0ABD6W4Z4_RATRA</name>
<evidence type="ECO:0000313" key="3">
    <source>
        <dbReference type="EMBL" id="PPF09931.1"/>
    </source>
</evidence>
<accession>A0ABD6W4Z4</accession>
<dbReference type="PROSITE" id="PS51257">
    <property type="entry name" value="PROKAR_LIPOPROTEIN"/>
    <property type="match status" value="1"/>
</dbReference>
<proteinExistence type="predicted"/>
<dbReference type="EMBL" id="PSUL01000055">
    <property type="protein sequence ID" value="PPF09931.1"/>
    <property type="molecule type" value="Genomic_DNA"/>
</dbReference>
<evidence type="ECO:0000256" key="1">
    <source>
        <dbReference type="SAM" id="MobiDB-lite"/>
    </source>
</evidence>
<reference evidence="3 4" key="1">
    <citation type="submission" date="2018-02" db="EMBL/GenBank/DDBJ databases">
        <title>Bacteriophage NCPPB3778 and a type I-E CRISPR drive the evolution of the US Biological Select Agent, Rathayibacter toxicus.</title>
        <authorList>
            <person name="Davis E.W.II."/>
            <person name="Tabima J.F."/>
            <person name="Weisberg A.J."/>
            <person name="Lopes L.D."/>
            <person name="Wiseman M.S."/>
            <person name="Wiseman M.S."/>
            <person name="Pupko T."/>
            <person name="Belcher M.S."/>
            <person name="Sechler A.J."/>
            <person name="Tancos M.A."/>
            <person name="Schroeder B.K."/>
            <person name="Murray T.D."/>
            <person name="Luster D.G."/>
            <person name="Schneider W.L."/>
            <person name="Rogers E."/>
            <person name="Andreote F.D."/>
            <person name="Grunwald N.J."/>
            <person name="Putnam M.L."/>
            <person name="Chang J.H."/>
        </authorList>
    </citation>
    <scope>NUCLEOTIDE SEQUENCE [LARGE SCALE GENOMIC DNA]</scope>
    <source>
        <strain evidence="3 4">AY1I9</strain>
    </source>
</reference>
<evidence type="ECO:0008006" key="5">
    <source>
        <dbReference type="Google" id="ProtNLM"/>
    </source>
</evidence>